<organism evidence="2 3">
    <name type="scientific">Brassica cretica</name>
    <name type="common">Mustard</name>
    <dbReference type="NCBI Taxonomy" id="69181"/>
    <lineage>
        <taxon>Eukaryota</taxon>
        <taxon>Viridiplantae</taxon>
        <taxon>Streptophyta</taxon>
        <taxon>Embryophyta</taxon>
        <taxon>Tracheophyta</taxon>
        <taxon>Spermatophyta</taxon>
        <taxon>Magnoliopsida</taxon>
        <taxon>eudicotyledons</taxon>
        <taxon>Gunneridae</taxon>
        <taxon>Pentapetalae</taxon>
        <taxon>rosids</taxon>
        <taxon>malvids</taxon>
        <taxon>Brassicales</taxon>
        <taxon>Brassicaceae</taxon>
        <taxon>Brassiceae</taxon>
        <taxon>Brassica</taxon>
    </lineage>
</organism>
<dbReference type="InterPro" id="IPR037321">
    <property type="entry name" value="KIN17-like"/>
</dbReference>
<dbReference type="GO" id="GO:0006974">
    <property type="term" value="P:DNA damage response"/>
    <property type="evidence" value="ECO:0007669"/>
    <property type="project" value="TreeGrafter"/>
</dbReference>
<gene>
    <name evidence="2" type="ORF">F2Q68_00006923</name>
</gene>
<dbReference type="PANTHER" id="PTHR12805">
    <property type="entry name" value="KIN17 KIN, ANTIGENIC DETERMINANT OF RECA PROTEIN HOMOLOG"/>
    <property type="match status" value="1"/>
</dbReference>
<dbReference type="PANTHER" id="PTHR12805:SF0">
    <property type="entry name" value="DNA_RNA-BINDING PROTEIN KIN17"/>
    <property type="match status" value="1"/>
</dbReference>
<evidence type="ECO:0000313" key="3">
    <source>
        <dbReference type="Proteomes" id="UP000712281"/>
    </source>
</evidence>
<evidence type="ECO:0000313" key="2">
    <source>
        <dbReference type="EMBL" id="KAF2578148.1"/>
    </source>
</evidence>
<dbReference type="GO" id="GO:0003690">
    <property type="term" value="F:double-stranded DNA binding"/>
    <property type="evidence" value="ECO:0007669"/>
    <property type="project" value="TreeGrafter"/>
</dbReference>
<dbReference type="Pfam" id="PF25092">
    <property type="entry name" value="SH3_KIN17_C"/>
    <property type="match status" value="1"/>
</dbReference>
<dbReference type="EMBL" id="QGKW02001660">
    <property type="protein sequence ID" value="KAF2578148.1"/>
    <property type="molecule type" value="Genomic_DNA"/>
</dbReference>
<dbReference type="InterPro" id="IPR014722">
    <property type="entry name" value="Rib_uL2_dom2"/>
</dbReference>
<comment type="caution">
    <text evidence="2">The sequence shown here is derived from an EMBL/GenBank/DDBJ whole genome shotgun (WGS) entry which is preliminary data.</text>
</comment>
<feature type="domain" description="Kin17 KOW" evidence="1">
    <location>
        <begin position="21"/>
        <end position="60"/>
    </location>
</feature>
<dbReference type="GO" id="GO:0005634">
    <property type="term" value="C:nucleus"/>
    <property type="evidence" value="ECO:0007669"/>
    <property type="project" value="TreeGrafter"/>
</dbReference>
<proteinExistence type="predicted"/>
<dbReference type="GO" id="GO:0006260">
    <property type="term" value="P:DNA replication"/>
    <property type="evidence" value="ECO:0007669"/>
    <property type="project" value="TreeGrafter"/>
</dbReference>
<dbReference type="AlphaFoldDB" id="A0A8S9J7G5"/>
<dbReference type="Gene3D" id="2.30.30.30">
    <property type="match status" value="1"/>
</dbReference>
<sequence>MPFISQVNLAVILEELETVIPQIGGLVKIVNGAYRGSVAKLFGVDTEKLCAKVQIEKVPLGAMAKFVEDPEVARGHVVESFSVKTFGEKLNQYLVDIILPSNPPSKLAVVVSLQSFHRSFLTFEKRDGRYQCLRFCDILLASSLIIRCFLLCTPSSSTFGREDFAVSIYYVFSTNFSAYVTIF</sequence>
<dbReference type="Proteomes" id="UP000712281">
    <property type="component" value="Unassembled WGS sequence"/>
</dbReference>
<accession>A0A8S9J7G5</accession>
<evidence type="ECO:0000259" key="1">
    <source>
        <dbReference type="Pfam" id="PF25092"/>
    </source>
</evidence>
<protein>
    <recommendedName>
        <fullName evidence="1">Kin17 KOW domain-containing protein</fullName>
    </recommendedName>
</protein>
<reference evidence="2" key="1">
    <citation type="submission" date="2019-12" db="EMBL/GenBank/DDBJ databases">
        <title>Genome sequencing and annotation of Brassica cretica.</title>
        <authorList>
            <person name="Studholme D.J."/>
            <person name="Sarris P.F."/>
        </authorList>
    </citation>
    <scope>NUCLEOTIDE SEQUENCE</scope>
    <source>
        <strain evidence="2">PFS-001/15</strain>
        <tissue evidence="2">Leaf</tissue>
    </source>
</reference>
<dbReference type="InterPro" id="IPR041995">
    <property type="entry name" value="KOW_KIN17"/>
</dbReference>
<name>A0A8S9J7G5_BRACR</name>